<dbReference type="Gene3D" id="3.90.1750.20">
    <property type="entry name" value="Putative Large Serine Recombinase, Chain B, Domain 2"/>
    <property type="match status" value="1"/>
</dbReference>
<dbReference type="InterPro" id="IPR038109">
    <property type="entry name" value="DNA_bind_recomb_sf"/>
</dbReference>
<evidence type="ECO:0000313" key="3">
    <source>
        <dbReference type="EMBL" id="MCL6270757.1"/>
    </source>
</evidence>
<dbReference type="Gene3D" id="3.40.50.1390">
    <property type="entry name" value="Resolvase, N-terminal catalytic domain"/>
    <property type="match status" value="1"/>
</dbReference>
<comment type="caution">
    <text evidence="3">The sequence shown here is derived from an EMBL/GenBank/DDBJ whole genome shotgun (WGS) entry which is preliminary data.</text>
</comment>
<sequence>MKTEPIKRCAIYTRKSSEEGLEQEFNSLDAQWEAGAAYVSSQKHQGWQLVDEKFEDGGFSGGNIERPGLKRLMAAVERNEIDIIIVYKVDRFTRSISDFARLVGVLDEHNVSFISVTQPLNTTDSMGRLTLHMLLSFAQFEREITSERIRDKFAESKKKGIWMGGAVPLGYEVHDRKLVVNRSEKKIVQIIFETFIETKSLTETCYQVNDMGFRTKLYRRRNGSTWGGKPFVKSTLRKLLTNKIYLGLIHHKGEWYPGQHSAILDQSLWDRTEAVFKTNRSLRRTESRWRHSPAFLRGLLYGPDGKALTPTSGRRRGKRYRYYTTSTALKAGYRKKILLPLPAEPLERLVIQEVAELINQPELLLQIHQHGLKSESTLSYDQTVQALQTLRTIWQELFPNEQQRIAQLLIERIDVRDTGLTLRFHSEGLPEITNDMTGDAA</sequence>
<dbReference type="PANTHER" id="PTHR30461">
    <property type="entry name" value="DNA-INVERTASE FROM LAMBDOID PROPHAGE"/>
    <property type="match status" value="1"/>
</dbReference>
<feature type="domain" description="Resolvase/invertase-type recombinase catalytic" evidence="1">
    <location>
        <begin position="8"/>
        <end position="160"/>
    </location>
</feature>
<dbReference type="EMBL" id="JAMFLX010000016">
    <property type="protein sequence ID" value="MCL6270757.1"/>
    <property type="molecule type" value="Genomic_DNA"/>
</dbReference>
<proteinExistence type="predicted"/>
<dbReference type="SUPFAM" id="SSF53041">
    <property type="entry name" value="Resolvase-like"/>
    <property type="match status" value="1"/>
</dbReference>
<evidence type="ECO:0000313" key="4">
    <source>
        <dbReference type="Proteomes" id="UP001203338"/>
    </source>
</evidence>
<dbReference type="InterPro" id="IPR050639">
    <property type="entry name" value="SSR_resolvase"/>
</dbReference>
<dbReference type="Proteomes" id="UP001203338">
    <property type="component" value="Unassembled WGS sequence"/>
</dbReference>
<organism evidence="3 4">
    <name type="scientific">Parendozoicomonas callyspongiae</name>
    <dbReference type="NCBI Taxonomy" id="2942213"/>
    <lineage>
        <taxon>Bacteria</taxon>
        <taxon>Pseudomonadati</taxon>
        <taxon>Pseudomonadota</taxon>
        <taxon>Gammaproteobacteria</taxon>
        <taxon>Oceanospirillales</taxon>
        <taxon>Endozoicomonadaceae</taxon>
        <taxon>Parendozoicomonas</taxon>
    </lineage>
</organism>
<dbReference type="Pfam" id="PF00239">
    <property type="entry name" value="Resolvase"/>
    <property type="match status" value="1"/>
</dbReference>
<name>A0ABT0PJ37_9GAMM</name>
<evidence type="ECO:0000259" key="1">
    <source>
        <dbReference type="PROSITE" id="PS51736"/>
    </source>
</evidence>
<dbReference type="InterPro" id="IPR011109">
    <property type="entry name" value="DNA_bind_recombinase_dom"/>
</dbReference>
<protein>
    <submittedName>
        <fullName evidence="3">Recombinase family protein</fullName>
    </submittedName>
</protein>
<dbReference type="RefSeq" id="WP_249700042.1">
    <property type="nucleotide sequence ID" value="NZ_JAMFLX010000016.1"/>
</dbReference>
<dbReference type="InterPro" id="IPR036162">
    <property type="entry name" value="Resolvase-like_N_sf"/>
</dbReference>
<dbReference type="SMART" id="SM00857">
    <property type="entry name" value="Resolvase"/>
    <property type="match status" value="1"/>
</dbReference>
<feature type="domain" description="Recombinase" evidence="2">
    <location>
        <begin position="168"/>
        <end position="282"/>
    </location>
</feature>
<dbReference type="PANTHER" id="PTHR30461:SF23">
    <property type="entry name" value="DNA RECOMBINASE-RELATED"/>
    <property type="match status" value="1"/>
</dbReference>
<dbReference type="PROSITE" id="PS51737">
    <property type="entry name" value="RECOMBINASE_DNA_BIND"/>
    <property type="match status" value="1"/>
</dbReference>
<keyword evidence="4" id="KW-1185">Reference proteome</keyword>
<reference evidence="3 4" key="1">
    <citation type="submission" date="2022-05" db="EMBL/GenBank/DDBJ databases">
        <authorList>
            <person name="Park J.-S."/>
        </authorList>
    </citation>
    <scope>NUCLEOTIDE SEQUENCE [LARGE SCALE GENOMIC DNA]</scope>
    <source>
        <strain evidence="3 4">2012CJ34-2</strain>
    </source>
</reference>
<dbReference type="CDD" id="cd03768">
    <property type="entry name" value="SR_ResInv"/>
    <property type="match status" value="1"/>
</dbReference>
<dbReference type="InterPro" id="IPR006119">
    <property type="entry name" value="Resolv_N"/>
</dbReference>
<dbReference type="Pfam" id="PF07508">
    <property type="entry name" value="Recombinase"/>
    <property type="match status" value="1"/>
</dbReference>
<accession>A0ABT0PJ37</accession>
<dbReference type="PROSITE" id="PS51736">
    <property type="entry name" value="RECOMBINASES_3"/>
    <property type="match status" value="1"/>
</dbReference>
<gene>
    <name evidence="3" type="ORF">M3P05_12565</name>
</gene>
<evidence type="ECO:0000259" key="2">
    <source>
        <dbReference type="PROSITE" id="PS51737"/>
    </source>
</evidence>